<protein>
    <submittedName>
        <fullName evidence="1">Uncharacterized protein</fullName>
    </submittedName>
</protein>
<sequence>MGKIEYKPLQKPLNMLLKIEVSEKTAQKDKYSLMLFEVTILPAQVSFWSGHKHIEVFRRRVETNHLPNNDADAFARQVSTLLNHLTLKLDFNGRPINIEKQQELWQNWLLLRTNLSASYRGDWIEKALTKIDKKLLPGEGLTTYILQDIFLNEYFRGVYNAFFIENSFCGKRTIYGLCASPILFNEEWTLKTSSSGQLINFSGKWDKTEAQPGVNNWLKNQIDYVNAEMEMKGFYQIDNVTGWCNSLESNYLLSINDYKKELKIVLTTN</sequence>
<dbReference type="EMBL" id="QNQU01000013">
    <property type="protein sequence ID" value="RBQ05465.1"/>
    <property type="molecule type" value="Genomic_DNA"/>
</dbReference>
<reference evidence="1 2" key="1">
    <citation type="submission" date="2018-07" db="EMBL/GenBank/DDBJ databases">
        <title>A draft genome of a endophytic bacteria, a new species of Pedobacter.</title>
        <authorList>
            <person name="Zhang Z.D."/>
            <person name="Chen Z.J."/>
        </authorList>
    </citation>
    <scope>NUCLEOTIDE SEQUENCE [LARGE SCALE GENOMIC DNA]</scope>
    <source>
        <strain evidence="1 2">RS10</strain>
    </source>
</reference>
<proteinExistence type="predicted"/>
<name>A0A366KUY3_9SPHI</name>
<keyword evidence="2" id="KW-1185">Reference proteome</keyword>
<dbReference type="AlphaFoldDB" id="A0A366KUY3"/>
<accession>A0A366KUY3</accession>
<dbReference type="Proteomes" id="UP000252081">
    <property type="component" value="Unassembled WGS sequence"/>
</dbReference>
<comment type="caution">
    <text evidence="1">The sequence shown here is derived from an EMBL/GenBank/DDBJ whole genome shotgun (WGS) entry which is preliminary data.</text>
</comment>
<gene>
    <name evidence="1" type="ORF">DRW42_15865</name>
</gene>
<evidence type="ECO:0000313" key="2">
    <source>
        <dbReference type="Proteomes" id="UP000252081"/>
    </source>
</evidence>
<organism evidence="1 2">
    <name type="scientific">Pedobacter miscanthi</name>
    <dbReference type="NCBI Taxonomy" id="2259170"/>
    <lineage>
        <taxon>Bacteria</taxon>
        <taxon>Pseudomonadati</taxon>
        <taxon>Bacteroidota</taxon>
        <taxon>Sphingobacteriia</taxon>
        <taxon>Sphingobacteriales</taxon>
        <taxon>Sphingobacteriaceae</taxon>
        <taxon>Pedobacter</taxon>
    </lineage>
</organism>
<evidence type="ECO:0000313" key="1">
    <source>
        <dbReference type="EMBL" id="RBQ05465.1"/>
    </source>
</evidence>